<reference evidence="2" key="1">
    <citation type="journal article" date="2023" name="G3 (Bethesda)">
        <title>Whole genome assemblies of Zophobas morio and Tenebrio molitor.</title>
        <authorList>
            <person name="Kaur S."/>
            <person name="Stinson S.A."/>
            <person name="diCenzo G.C."/>
        </authorList>
    </citation>
    <scope>NUCLEOTIDE SEQUENCE</scope>
    <source>
        <strain evidence="2">QUZm001</strain>
    </source>
</reference>
<feature type="domain" description="COMM" evidence="1">
    <location>
        <begin position="123"/>
        <end position="196"/>
    </location>
</feature>
<gene>
    <name evidence="2" type="ORF">Zmor_014056</name>
</gene>
<evidence type="ECO:0000313" key="2">
    <source>
        <dbReference type="EMBL" id="KAJ3654903.1"/>
    </source>
</evidence>
<protein>
    <recommendedName>
        <fullName evidence="1">COMM domain-containing protein</fullName>
    </recommendedName>
</protein>
<evidence type="ECO:0000313" key="3">
    <source>
        <dbReference type="Proteomes" id="UP001168821"/>
    </source>
</evidence>
<evidence type="ECO:0000259" key="1">
    <source>
        <dbReference type="PROSITE" id="PS51269"/>
    </source>
</evidence>
<dbReference type="PROSITE" id="PS51269">
    <property type="entry name" value="COMM"/>
    <property type="match status" value="1"/>
</dbReference>
<dbReference type="PANTHER" id="PTHR15857:SF0">
    <property type="entry name" value="COMM DOMAIN-CONTAINING PROTEIN 2"/>
    <property type="match status" value="1"/>
</dbReference>
<dbReference type="AlphaFoldDB" id="A0AA38IGP0"/>
<dbReference type="Pfam" id="PF21672">
    <property type="entry name" value="COMM_HN"/>
    <property type="match status" value="1"/>
</dbReference>
<keyword evidence="3" id="KW-1185">Reference proteome</keyword>
<dbReference type="CDD" id="cd04750">
    <property type="entry name" value="Commd2"/>
    <property type="match status" value="1"/>
</dbReference>
<name>A0AA38IGP0_9CUCU</name>
<accession>A0AA38IGP0</accession>
<dbReference type="PANTHER" id="PTHR15857">
    <property type="entry name" value="COMM DOMAIN CONTAINING PROTEIN 2"/>
    <property type="match status" value="1"/>
</dbReference>
<dbReference type="InterPro" id="IPR037354">
    <property type="entry name" value="Commd2"/>
</dbReference>
<comment type="caution">
    <text evidence="2">The sequence shown here is derived from an EMBL/GenBank/DDBJ whole genome shotgun (WGS) entry which is preliminary data.</text>
</comment>
<dbReference type="Pfam" id="PF07258">
    <property type="entry name" value="COMM_domain"/>
    <property type="match status" value="1"/>
</dbReference>
<organism evidence="2 3">
    <name type="scientific">Zophobas morio</name>
    <dbReference type="NCBI Taxonomy" id="2755281"/>
    <lineage>
        <taxon>Eukaryota</taxon>
        <taxon>Metazoa</taxon>
        <taxon>Ecdysozoa</taxon>
        <taxon>Arthropoda</taxon>
        <taxon>Hexapoda</taxon>
        <taxon>Insecta</taxon>
        <taxon>Pterygota</taxon>
        <taxon>Neoptera</taxon>
        <taxon>Endopterygota</taxon>
        <taxon>Coleoptera</taxon>
        <taxon>Polyphaga</taxon>
        <taxon>Cucujiformia</taxon>
        <taxon>Tenebrionidae</taxon>
        <taxon>Zophobas</taxon>
    </lineage>
</organism>
<sequence length="206" mass="23640">MLISLRNDHKEHLNLLTTQSVQVLIDFCKLAIDFLQNGPNLKLYTTAAEKLSVDLDAVQNCIYGLVNLLLLSCKYKLSEADFRDSILTLGFSSEQQTILHKFYESKKTEVARIITKLSVSEPHYDDLEWRFEVQVSSRALLHQVVPLMTLDLSLKTMKDDGSGYEKEHLLLQTDVNNLLHITQELEKALIESRSRHSRKIQRALNS</sequence>
<dbReference type="Proteomes" id="UP001168821">
    <property type="component" value="Unassembled WGS sequence"/>
</dbReference>
<dbReference type="InterPro" id="IPR017920">
    <property type="entry name" value="COMM"/>
</dbReference>
<dbReference type="EMBL" id="JALNTZ010000004">
    <property type="protein sequence ID" value="KAJ3654903.1"/>
    <property type="molecule type" value="Genomic_DNA"/>
</dbReference>
<proteinExistence type="predicted"/>